<dbReference type="EMBL" id="MF974398">
    <property type="protein sequence ID" value="AVH81618.1"/>
    <property type="molecule type" value="Genomic_DNA"/>
</dbReference>
<proteinExistence type="predicted"/>
<sequence>MSRKPHYDEEFKKNTIELLIKSRKSMTEISKDFGILAKLEEEVSDGCRSVPRRTLSRE</sequence>
<evidence type="ECO:0000313" key="1">
    <source>
        <dbReference type="EMBL" id="AVH81618.1"/>
    </source>
</evidence>
<dbReference type="AlphaFoldDB" id="M6UZW6"/>
<reference evidence="1" key="1">
    <citation type="journal article" date="2018" name="Sci. Rep.">
        <title>Characterization of LE3 and LE4, the only lytic phages known to infect the spirochete Leptospira.</title>
        <authorList>
            <person name="Schiettekatte O."/>
            <person name="Vincent A.T."/>
            <person name="Malosse C."/>
            <person name="Lechat P."/>
            <person name="Chamot-Rooke J."/>
            <person name="Veyrier F.J."/>
            <person name="Picardeau M."/>
            <person name="Bourhy P."/>
        </authorList>
    </citation>
    <scope>NUCLEOTIDE SEQUENCE</scope>
    <source>
        <plasmid evidence="1">p2_L200901116</plasmid>
    </source>
</reference>
<geneLocation type="plasmid" evidence="1">
    <name>p2_L200901116</name>
</geneLocation>
<accession>M6UZW6</accession>
<protein>
    <recommendedName>
        <fullName evidence="2">Transposase</fullName>
    </recommendedName>
</protein>
<organism evidence="1">
    <name type="scientific">Leptospira mayottensis 200901116</name>
    <dbReference type="NCBI Taxonomy" id="1192864"/>
    <lineage>
        <taxon>Bacteria</taxon>
        <taxon>Pseudomonadati</taxon>
        <taxon>Spirochaetota</taxon>
        <taxon>Spirochaetia</taxon>
        <taxon>Leptospirales</taxon>
        <taxon>Leptospiraceae</taxon>
        <taxon>Leptospira</taxon>
    </lineage>
</organism>
<name>M6UZW6_9LEPT</name>
<keyword evidence="1" id="KW-0614">Plasmid</keyword>
<evidence type="ECO:0008006" key="2">
    <source>
        <dbReference type="Google" id="ProtNLM"/>
    </source>
</evidence>